<dbReference type="PROSITE" id="PS00175">
    <property type="entry name" value="PG_MUTASE"/>
    <property type="match status" value="1"/>
</dbReference>
<dbReference type="GO" id="GO:0005829">
    <property type="term" value="C:cytosol"/>
    <property type="evidence" value="ECO:0007669"/>
    <property type="project" value="TreeGrafter"/>
</dbReference>
<sequence>MAASDSRVTMKCVPTNESCTEFILVRHGETVWNAIGKMQGQSDIDLNEAGRQQAVAVAKRLSREPNISVVYSSDLMRALETAETIAAECGGLEVSFLSRASLWT</sequence>
<dbReference type="PANTHER" id="PTHR48100:SF34">
    <property type="entry name" value="PHOSPHOGLYCERATE MUTASE-LIKE PROTEIN 4"/>
    <property type="match status" value="1"/>
</dbReference>
<dbReference type="AlphaFoldDB" id="A0A803KXU0"/>
<feature type="binding site" evidence="2">
    <location>
        <position position="77"/>
    </location>
    <ligand>
        <name>substrate</name>
    </ligand>
</feature>
<dbReference type="Pfam" id="PF00300">
    <property type="entry name" value="His_Phos_1"/>
    <property type="match status" value="1"/>
</dbReference>
<dbReference type="EnsemblPlants" id="AUR62003849-RA">
    <property type="protein sequence ID" value="AUR62003849-RA:cds"/>
    <property type="gene ID" value="AUR62003849"/>
</dbReference>
<dbReference type="SUPFAM" id="SSF53254">
    <property type="entry name" value="Phosphoglycerate mutase-like"/>
    <property type="match status" value="1"/>
</dbReference>
<proteinExistence type="inferred from homology"/>
<accession>A0A803KXU0</accession>
<dbReference type="CDD" id="cd07067">
    <property type="entry name" value="HP_PGM_like"/>
    <property type="match status" value="1"/>
</dbReference>
<dbReference type="Gene3D" id="3.40.50.1240">
    <property type="entry name" value="Phosphoglycerate mutase-like"/>
    <property type="match status" value="1"/>
</dbReference>
<evidence type="ECO:0000256" key="1">
    <source>
        <dbReference type="ARBA" id="ARBA00038362"/>
    </source>
</evidence>
<dbReference type="InterPro" id="IPR050275">
    <property type="entry name" value="PGM_Phosphatase"/>
</dbReference>
<evidence type="ECO:0000313" key="3">
    <source>
        <dbReference type="EnsemblPlants" id="AUR62003849-RA:cds"/>
    </source>
</evidence>
<reference evidence="3" key="2">
    <citation type="submission" date="2021-03" db="UniProtKB">
        <authorList>
            <consortium name="EnsemblPlants"/>
        </authorList>
    </citation>
    <scope>IDENTIFICATION</scope>
</reference>
<dbReference type="Proteomes" id="UP000596660">
    <property type="component" value="Unplaced"/>
</dbReference>
<dbReference type="PANTHER" id="PTHR48100">
    <property type="entry name" value="BROAD-SPECIFICITY PHOSPHATASE YOR283W-RELATED"/>
    <property type="match status" value="1"/>
</dbReference>
<protein>
    <recommendedName>
        <fullName evidence="5">Phosphoglycerate mutase</fullName>
    </recommendedName>
</protein>
<dbReference type="Gramene" id="AUR62003849-RA">
    <property type="protein sequence ID" value="AUR62003849-RA:cds"/>
    <property type="gene ID" value="AUR62003849"/>
</dbReference>
<feature type="binding site" evidence="2">
    <location>
        <begin position="26"/>
        <end position="33"/>
    </location>
    <ligand>
        <name>substrate</name>
    </ligand>
</feature>
<organism evidence="3 4">
    <name type="scientific">Chenopodium quinoa</name>
    <name type="common">Quinoa</name>
    <dbReference type="NCBI Taxonomy" id="63459"/>
    <lineage>
        <taxon>Eukaryota</taxon>
        <taxon>Viridiplantae</taxon>
        <taxon>Streptophyta</taxon>
        <taxon>Embryophyta</taxon>
        <taxon>Tracheophyta</taxon>
        <taxon>Spermatophyta</taxon>
        <taxon>Magnoliopsida</taxon>
        <taxon>eudicotyledons</taxon>
        <taxon>Gunneridae</taxon>
        <taxon>Pentapetalae</taxon>
        <taxon>Caryophyllales</taxon>
        <taxon>Chenopodiaceae</taxon>
        <taxon>Chenopodioideae</taxon>
        <taxon>Atripliceae</taxon>
        <taxon>Chenopodium</taxon>
    </lineage>
</organism>
<evidence type="ECO:0000313" key="4">
    <source>
        <dbReference type="Proteomes" id="UP000596660"/>
    </source>
</evidence>
<dbReference type="InterPro" id="IPR029033">
    <property type="entry name" value="His_PPase_superfam"/>
</dbReference>
<dbReference type="InterPro" id="IPR013078">
    <property type="entry name" value="His_Pase_superF_clade-1"/>
</dbReference>
<dbReference type="OMA" id="KCVPTNE"/>
<evidence type="ECO:0000256" key="2">
    <source>
        <dbReference type="PIRSR" id="PIRSR613078-2"/>
    </source>
</evidence>
<name>A0A803KXU0_CHEQI</name>
<dbReference type="SMART" id="SM00855">
    <property type="entry name" value="PGAM"/>
    <property type="match status" value="1"/>
</dbReference>
<dbReference type="InterPro" id="IPR001345">
    <property type="entry name" value="PG/BPGM_mutase_AS"/>
</dbReference>
<keyword evidence="4" id="KW-1185">Reference proteome</keyword>
<comment type="similarity">
    <text evidence="1">Belongs to the phosphoglycerate mutase family.</text>
</comment>
<reference evidence="3" key="1">
    <citation type="journal article" date="2017" name="Nature">
        <title>The genome of Chenopodium quinoa.</title>
        <authorList>
            <person name="Jarvis D.E."/>
            <person name="Ho Y.S."/>
            <person name="Lightfoot D.J."/>
            <person name="Schmoeckel S.M."/>
            <person name="Li B."/>
            <person name="Borm T.J.A."/>
            <person name="Ohyanagi H."/>
            <person name="Mineta K."/>
            <person name="Michell C.T."/>
            <person name="Saber N."/>
            <person name="Kharbatia N.M."/>
            <person name="Rupper R.R."/>
            <person name="Sharp A.R."/>
            <person name="Dally N."/>
            <person name="Boughton B.A."/>
            <person name="Woo Y.H."/>
            <person name="Gao G."/>
            <person name="Schijlen E.G.W.M."/>
            <person name="Guo X."/>
            <person name="Momin A.A."/>
            <person name="Negrao S."/>
            <person name="Al-Babili S."/>
            <person name="Gehring C."/>
            <person name="Roessner U."/>
            <person name="Jung C."/>
            <person name="Murphy K."/>
            <person name="Arold S.T."/>
            <person name="Gojobori T."/>
            <person name="van der Linden C.G."/>
            <person name="van Loo E.N."/>
            <person name="Jellen E.N."/>
            <person name="Maughan P.J."/>
            <person name="Tester M."/>
        </authorList>
    </citation>
    <scope>NUCLEOTIDE SEQUENCE [LARGE SCALE GENOMIC DNA]</scope>
    <source>
        <strain evidence="3">cv. PI 614886</strain>
    </source>
</reference>
<dbReference type="GO" id="GO:0016791">
    <property type="term" value="F:phosphatase activity"/>
    <property type="evidence" value="ECO:0007669"/>
    <property type="project" value="TreeGrafter"/>
</dbReference>
<evidence type="ECO:0008006" key="5">
    <source>
        <dbReference type="Google" id="ProtNLM"/>
    </source>
</evidence>